<evidence type="ECO:0000313" key="2">
    <source>
        <dbReference type="Proteomes" id="UP001529510"/>
    </source>
</evidence>
<name>A0ABD0QM37_CIRMR</name>
<accession>A0ABD0QM37</accession>
<feature type="non-terminal residue" evidence="1">
    <location>
        <position position="52"/>
    </location>
</feature>
<dbReference type="AlphaFoldDB" id="A0ABD0QM37"/>
<sequence length="52" mass="6027">RSQQKLQLVLLPPALFIPVSVDDPQWEEHVEAVPEGVQPFIIYEEVTDIWIN</sequence>
<evidence type="ECO:0000313" key="1">
    <source>
        <dbReference type="EMBL" id="KAL0186211.1"/>
    </source>
</evidence>
<dbReference type="Proteomes" id="UP001529510">
    <property type="component" value="Unassembled WGS sequence"/>
</dbReference>
<proteinExistence type="predicted"/>
<organism evidence="1 2">
    <name type="scientific">Cirrhinus mrigala</name>
    <name type="common">Mrigala</name>
    <dbReference type="NCBI Taxonomy" id="683832"/>
    <lineage>
        <taxon>Eukaryota</taxon>
        <taxon>Metazoa</taxon>
        <taxon>Chordata</taxon>
        <taxon>Craniata</taxon>
        <taxon>Vertebrata</taxon>
        <taxon>Euteleostomi</taxon>
        <taxon>Actinopterygii</taxon>
        <taxon>Neopterygii</taxon>
        <taxon>Teleostei</taxon>
        <taxon>Ostariophysi</taxon>
        <taxon>Cypriniformes</taxon>
        <taxon>Cyprinidae</taxon>
        <taxon>Labeoninae</taxon>
        <taxon>Labeonini</taxon>
        <taxon>Cirrhinus</taxon>
    </lineage>
</organism>
<feature type="non-terminal residue" evidence="1">
    <location>
        <position position="1"/>
    </location>
</feature>
<protein>
    <submittedName>
        <fullName evidence="1">Uncharacterized protein</fullName>
    </submittedName>
</protein>
<keyword evidence="2" id="KW-1185">Reference proteome</keyword>
<gene>
    <name evidence="1" type="ORF">M9458_017881</name>
</gene>
<reference evidence="1 2" key="1">
    <citation type="submission" date="2024-05" db="EMBL/GenBank/DDBJ databases">
        <title>Genome sequencing and assembly of Indian major carp, Cirrhinus mrigala (Hamilton, 1822).</title>
        <authorList>
            <person name="Mohindra V."/>
            <person name="Chowdhury L.M."/>
            <person name="Lal K."/>
            <person name="Jena J.K."/>
        </authorList>
    </citation>
    <scope>NUCLEOTIDE SEQUENCE [LARGE SCALE GENOMIC DNA]</scope>
    <source>
        <strain evidence="1">CM1030</strain>
        <tissue evidence="1">Blood</tissue>
    </source>
</reference>
<comment type="caution">
    <text evidence="1">The sequence shown here is derived from an EMBL/GenBank/DDBJ whole genome shotgun (WGS) entry which is preliminary data.</text>
</comment>
<dbReference type="EMBL" id="JAMKFB020000008">
    <property type="protein sequence ID" value="KAL0186211.1"/>
    <property type="molecule type" value="Genomic_DNA"/>
</dbReference>